<dbReference type="SUPFAM" id="SSF63411">
    <property type="entry name" value="LuxS/MPP-like metallohydrolase"/>
    <property type="match status" value="2"/>
</dbReference>
<organism evidence="6 7">
    <name type="scientific">Sparus aurata</name>
    <name type="common">Gilthead sea bream</name>
    <dbReference type="NCBI Taxonomy" id="8175"/>
    <lineage>
        <taxon>Eukaryota</taxon>
        <taxon>Metazoa</taxon>
        <taxon>Chordata</taxon>
        <taxon>Craniata</taxon>
        <taxon>Vertebrata</taxon>
        <taxon>Euteleostomi</taxon>
        <taxon>Actinopterygii</taxon>
        <taxon>Neopterygii</taxon>
        <taxon>Teleostei</taxon>
        <taxon>Neoteleostei</taxon>
        <taxon>Acanthomorphata</taxon>
        <taxon>Eupercaria</taxon>
        <taxon>Spariformes</taxon>
        <taxon>Sparidae</taxon>
        <taxon>Sparus</taxon>
    </lineage>
</organism>
<evidence type="ECO:0000256" key="2">
    <source>
        <dbReference type="ARBA" id="ARBA00022946"/>
    </source>
</evidence>
<evidence type="ECO:0000313" key="6">
    <source>
        <dbReference type="Ensembl" id="ENSSAUP00010056265.1"/>
    </source>
</evidence>
<feature type="domain" description="Peptidase M16 N-terminal" evidence="4">
    <location>
        <begin position="91"/>
        <end position="236"/>
    </location>
</feature>
<dbReference type="Ensembl" id="ENSSAUT00010059108.1">
    <property type="protein sequence ID" value="ENSSAUP00010056265.1"/>
    <property type="gene ID" value="ENSSAUG00010022860.1"/>
</dbReference>
<dbReference type="FunFam" id="3.30.830.10:FF:000021">
    <property type="entry name" value="Cytochrome b-c1 complex subunit 2"/>
    <property type="match status" value="1"/>
</dbReference>
<reference evidence="6" key="3">
    <citation type="submission" date="2025-09" db="UniProtKB">
        <authorList>
            <consortium name="Ensembl"/>
        </authorList>
    </citation>
    <scope>IDENTIFICATION</scope>
</reference>
<dbReference type="OMA" id="RYQPANK"/>
<evidence type="ECO:0000256" key="3">
    <source>
        <dbReference type="ARBA" id="ARBA00023128"/>
    </source>
</evidence>
<keyword evidence="7" id="KW-1185">Reference proteome</keyword>
<dbReference type="InterPro" id="IPR050361">
    <property type="entry name" value="MPP/UQCRC_Complex"/>
</dbReference>
<dbReference type="AlphaFoldDB" id="A0A671XZB4"/>
<dbReference type="InterPro" id="IPR007863">
    <property type="entry name" value="Peptidase_M16_C"/>
</dbReference>
<name>A0A671XZB4_SPAAU</name>
<reference evidence="6" key="2">
    <citation type="submission" date="2025-08" db="UniProtKB">
        <authorList>
            <consortium name="Ensembl"/>
        </authorList>
    </citation>
    <scope>IDENTIFICATION</scope>
</reference>
<dbReference type="Gene3D" id="3.30.830.10">
    <property type="entry name" value="Metalloenzyme, LuxS/M16 peptidase-like"/>
    <property type="match status" value="2"/>
</dbReference>
<dbReference type="Pfam" id="PF00675">
    <property type="entry name" value="Peptidase_M16"/>
    <property type="match status" value="1"/>
</dbReference>
<reference evidence="6" key="1">
    <citation type="submission" date="2021-04" db="EMBL/GenBank/DDBJ databases">
        <authorList>
            <consortium name="Wellcome Sanger Institute Data Sharing"/>
        </authorList>
    </citation>
    <scope>NUCLEOTIDE SEQUENCE [LARGE SCALE GENOMIC DNA]</scope>
</reference>
<dbReference type="PANTHER" id="PTHR11851">
    <property type="entry name" value="METALLOPROTEASE"/>
    <property type="match status" value="1"/>
</dbReference>
<feature type="domain" description="Peptidase M16 C-terminal" evidence="5">
    <location>
        <begin position="241"/>
        <end position="419"/>
    </location>
</feature>
<evidence type="ECO:0000256" key="1">
    <source>
        <dbReference type="ARBA" id="ARBA00004173"/>
    </source>
</evidence>
<keyword evidence="2" id="KW-0809">Transit peptide</keyword>
<dbReference type="FunFam" id="3.30.830.10:FF:000039">
    <property type="entry name" value="Ubiquinol-cytochrome c reductase core subunit 2"/>
    <property type="match status" value="1"/>
</dbReference>
<sequence length="495" mass="52692">MLHHLWFGFTVRWIVGKTSTRRCICLSVAAEGESGVMRGIRSLNNIPKRCYAAARRSASLTEPLAGLKLPAAASLPAQDVQVSKLPNGLVIASLENYSPLSNIGVFVKAGSRYETVENQGVSHVLRLAANLTSKGASAFKLCRGLESVGASLSVTSSRETMVYSMECLREHVDTLMEYLVNVTAAQEFRPWEVSDLTPRVKIDKALAQQSPQIGVVEKLHEAAYKNALTNSLYCPDYMVGNITNDHLLSYVEENFITGRMALVGVGVKHSILSQVGEGILSTRSGAGAPAAKALYRGGEMRVHNNDGLVHALIACEGGVAGSAEANAFSVLQRVLGAGPHVKRGANLTSKLSQGIAKATTQPFDASAFNATYSDSGMFGVYTIAQADAAGEVIQAAVAQMRGVAEGNVSEADVSRAKTQVKTEYLMSIESSDILLEEIGAQALTTGTYQPPNAVIQAMDTVTHDDVIKAAKKFVDSNKTMAASGHLKNTPFVDEV</sequence>
<dbReference type="InterPro" id="IPR011249">
    <property type="entry name" value="Metalloenz_LuxS/M16"/>
</dbReference>
<dbReference type="PANTHER" id="PTHR11851:SF226">
    <property type="entry name" value="CYTOCHROME B-C1 COMPLEX SUBUNIT 2, MITOCHONDRIAL"/>
    <property type="match status" value="1"/>
</dbReference>
<dbReference type="Pfam" id="PF05193">
    <property type="entry name" value="Peptidase_M16_C"/>
    <property type="match status" value="1"/>
</dbReference>
<protein>
    <submittedName>
        <fullName evidence="6">Ubiquinol-cytochrome c reductase core protein 2a</fullName>
    </submittedName>
</protein>
<dbReference type="InterPro" id="IPR011765">
    <property type="entry name" value="Pept_M16_N"/>
</dbReference>
<dbReference type="GO" id="GO:0005739">
    <property type="term" value="C:mitochondrion"/>
    <property type="evidence" value="ECO:0007669"/>
    <property type="project" value="UniProtKB-SubCell"/>
</dbReference>
<dbReference type="GeneTree" id="ENSGT00940000166251"/>
<dbReference type="InParanoid" id="A0A671XZB4"/>
<proteinExistence type="predicted"/>
<dbReference type="FunCoup" id="A0A671XZB4">
    <property type="interactions" value="65"/>
</dbReference>
<comment type="subcellular location">
    <subcellularLocation>
        <location evidence="1">Mitochondrion</location>
    </subcellularLocation>
</comment>
<evidence type="ECO:0000259" key="5">
    <source>
        <dbReference type="Pfam" id="PF05193"/>
    </source>
</evidence>
<dbReference type="GO" id="GO:0046872">
    <property type="term" value="F:metal ion binding"/>
    <property type="evidence" value="ECO:0007669"/>
    <property type="project" value="InterPro"/>
</dbReference>
<keyword evidence="3" id="KW-0496">Mitochondrion</keyword>
<dbReference type="GO" id="GO:0016020">
    <property type="term" value="C:membrane"/>
    <property type="evidence" value="ECO:0007669"/>
    <property type="project" value="UniProtKB-ARBA"/>
</dbReference>
<evidence type="ECO:0000259" key="4">
    <source>
        <dbReference type="Pfam" id="PF00675"/>
    </source>
</evidence>
<gene>
    <name evidence="6" type="primary">LOC115576375</name>
</gene>
<dbReference type="Proteomes" id="UP000472265">
    <property type="component" value="Chromosome 23"/>
</dbReference>
<evidence type="ECO:0000313" key="7">
    <source>
        <dbReference type="Proteomes" id="UP000472265"/>
    </source>
</evidence>
<accession>A0A671XZB4</accession>